<dbReference type="EMBL" id="SMKY01000006">
    <property type="protein sequence ID" value="TDD91097.1"/>
    <property type="molecule type" value="Genomic_DNA"/>
</dbReference>
<dbReference type="OrthoDB" id="9785847at2"/>
<dbReference type="InterPro" id="IPR000073">
    <property type="entry name" value="AB_hydrolase_1"/>
</dbReference>
<name>A0A4V2YXX4_9ACTN</name>
<dbReference type="InterPro" id="IPR029058">
    <property type="entry name" value="AB_hydrolase_fold"/>
</dbReference>
<organism evidence="2 3">
    <name type="scientific">Actinomadura darangshiensis</name>
    <dbReference type="NCBI Taxonomy" id="705336"/>
    <lineage>
        <taxon>Bacteria</taxon>
        <taxon>Bacillati</taxon>
        <taxon>Actinomycetota</taxon>
        <taxon>Actinomycetes</taxon>
        <taxon>Streptosporangiales</taxon>
        <taxon>Thermomonosporaceae</taxon>
        <taxon>Actinomadura</taxon>
    </lineage>
</organism>
<dbReference type="PANTHER" id="PTHR43798">
    <property type="entry name" value="MONOACYLGLYCEROL LIPASE"/>
    <property type="match status" value="1"/>
</dbReference>
<keyword evidence="2" id="KW-0378">Hydrolase</keyword>
<proteinExistence type="predicted"/>
<evidence type="ECO:0000313" key="3">
    <source>
        <dbReference type="Proteomes" id="UP000295578"/>
    </source>
</evidence>
<dbReference type="Proteomes" id="UP000295578">
    <property type="component" value="Unassembled WGS sequence"/>
</dbReference>
<sequence length="331" mass="35116">MVVAAKPRSANSRAAAWRTAPRVSSLYSARRLLTGMPTRLQSLTVSQFSTIGHEEIGTSRGTVRYWRHGGGPGPVVVFLQGFLAGPDVWSPVIDELGGAHRCVTVDWPFGAHRNAMRADADLSPPGIADLVIEVLDALDEPQAVLVGNDSGGVVAQLVAAARPERVAALALVACDAFEVFPPGAYRLLFRLAAVPGFVRLMAAAMNVPALAGSRLGFGAVIEHDPGSVRHWAAPLAADAGVRRDIAKLMTGSSKDQTLAAARTFAGFGRPVLVVWADRDRLFPRALGRRLADAFPDGRLEVVEGSGTFVPHDRPGRLAELLSDFLGRRVAG</sequence>
<feature type="domain" description="AB hydrolase-1" evidence="1">
    <location>
        <begin position="74"/>
        <end position="313"/>
    </location>
</feature>
<dbReference type="Pfam" id="PF00561">
    <property type="entry name" value="Abhydrolase_1"/>
    <property type="match status" value="1"/>
</dbReference>
<gene>
    <name evidence="2" type="ORF">E1293_02710</name>
</gene>
<protein>
    <submittedName>
        <fullName evidence="2">Alpha/beta fold hydrolase</fullName>
    </submittedName>
</protein>
<keyword evidence="3" id="KW-1185">Reference proteome</keyword>
<dbReference type="Gene3D" id="3.40.50.1820">
    <property type="entry name" value="alpha/beta hydrolase"/>
    <property type="match status" value="1"/>
</dbReference>
<dbReference type="SUPFAM" id="SSF53474">
    <property type="entry name" value="alpha/beta-Hydrolases"/>
    <property type="match status" value="1"/>
</dbReference>
<accession>A0A4V2YXX4</accession>
<reference evidence="2 3" key="1">
    <citation type="submission" date="2019-03" db="EMBL/GenBank/DDBJ databases">
        <title>Draft genome sequences of novel Actinobacteria.</title>
        <authorList>
            <person name="Sahin N."/>
            <person name="Ay H."/>
            <person name="Saygin H."/>
        </authorList>
    </citation>
    <scope>NUCLEOTIDE SEQUENCE [LARGE SCALE GENOMIC DNA]</scope>
    <source>
        <strain evidence="2 3">DSM 45941</strain>
    </source>
</reference>
<dbReference type="PRINTS" id="PR00111">
    <property type="entry name" value="ABHYDROLASE"/>
</dbReference>
<dbReference type="GO" id="GO:0016787">
    <property type="term" value="F:hydrolase activity"/>
    <property type="evidence" value="ECO:0007669"/>
    <property type="project" value="UniProtKB-KW"/>
</dbReference>
<comment type="caution">
    <text evidence="2">The sequence shown here is derived from an EMBL/GenBank/DDBJ whole genome shotgun (WGS) entry which is preliminary data.</text>
</comment>
<evidence type="ECO:0000313" key="2">
    <source>
        <dbReference type="EMBL" id="TDD91097.1"/>
    </source>
</evidence>
<evidence type="ECO:0000259" key="1">
    <source>
        <dbReference type="Pfam" id="PF00561"/>
    </source>
</evidence>
<dbReference type="InterPro" id="IPR050266">
    <property type="entry name" value="AB_hydrolase_sf"/>
</dbReference>
<dbReference type="AlphaFoldDB" id="A0A4V2YXX4"/>